<evidence type="ECO:0000256" key="6">
    <source>
        <dbReference type="RuleBase" id="RU363077"/>
    </source>
</evidence>
<name>A0A9K3IDF9_HELAN</name>
<reference evidence="8" key="1">
    <citation type="journal article" date="2017" name="Nature">
        <title>The sunflower genome provides insights into oil metabolism, flowering and Asterid evolution.</title>
        <authorList>
            <person name="Badouin H."/>
            <person name="Gouzy J."/>
            <person name="Grassa C.J."/>
            <person name="Murat F."/>
            <person name="Staton S.E."/>
            <person name="Cottret L."/>
            <person name="Lelandais-Briere C."/>
            <person name="Owens G.L."/>
            <person name="Carrere S."/>
            <person name="Mayjonade B."/>
            <person name="Legrand L."/>
            <person name="Gill N."/>
            <person name="Kane N.C."/>
            <person name="Bowers J.E."/>
            <person name="Hubner S."/>
            <person name="Bellec A."/>
            <person name="Berard A."/>
            <person name="Berges H."/>
            <person name="Blanchet N."/>
            <person name="Boniface M.C."/>
            <person name="Brunel D."/>
            <person name="Catrice O."/>
            <person name="Chaidir N."/>
            <person name="Claudel C."/>
            <person name="Donnadieu C."/>
            <person name="Faraut T."/>
            <person name="Fievet G."/>
            <person name="Helmstetter N."/>
            <person name="King M."/>
            <person name="Knapp S.J."/>
            <person name="Lai Z."/>
            <person name="Le Paslier M.C."/>
            <person name="Lippi Y."/>
            <person name="Lorenzon L."/>
            <person name="Mandel J.R."/>
            <person name="Marage G."/>
            <person name="Marchand G."/>
            <person name="Marquand E."/>
            <person name="Bret-Mestries E."/>
            <person name="Morien E."/>
            <person name="Nambeesan S."/>
            <person name="Nguyen T."/>
            <person name="Pegot-Espagnet P."/>
            <person name="Pouilly N."/>
            <person name="Raftis F."/>
            <person name="Sallet E."/>
            <person name="Schiex T."/>
            <person name="Thomas J."/>
            <person name="Vandecasteele C."/>
            <person name="Vares D."/>
            <person name="Vear F."/>
            <person name="Vautrin S."/>
            <person name="Crespi M."/>
            <person name="Mangin B."/>
            <person name="Burke J.M."/>
            <person name="Salse J."/>
            <person name="Munos S."/>
            <person name="Vincourt P."/>
            <person name="Rieseberg L.H."/>
            <person name="Langlade N.B."/>
        </authorList>
    </citation>
    <scope>NUCLEOTIDE SEQUENCE</scope>
    <source>
        <tissue evidence="8">Leaves</tissue>
    </source>
</reference>
<feature type="domain" description="EamA" evidence="7">
    <location>
        <begin position="4"/>
        <end position="85"/>
    </location>
</feature>
<dbReference type="PANTHER" id="PTHR31218">
    <property type="entry name" value="WAT1-RELATED PROTEIN"/>
    <property type="match status" value="1"/>
</dbReference>
<evidence type="ECO:0000256" key="3">
    <source>
        <dbReference type="ARBA" id="ARBA00022692"/>
    </source>
</evidence>
<dbReference type="AlphaFoldDB" id="A0A9K3IDF9"/>
<accession>A0A9K3IDF9</accession>
<evidence type="ECO:0000256" key="2">
    <source>
        <dbReference type="ARBA" id="ARBA00007635"/>
    </source>
</evidence>
<organism evidence="8 9">
    <name type="scientific">Helianthus annuus</name>
    <name type="common">Common sunflower</name>
    <dbReference type="NCBI Taxonomy" id="4232"/>
    <lineage>
        <taxon>Eukaryota</taxon>
        <taxon>Viridiplantae</taxon>
        <taxon>Streptophyta</taxon>
        <taxon>Embryophyta</taxon>
        <taxon>Tracheophyta</taxon>
        <taxon>Spermatophyta</taxon>
        <taxon>Magnoliopsida</taxon>
        <taxon>eudicotyledons</taxon>
        <taxon>Gunneridae</taxon>
        <taxon>Pentapetalae</taxon>
        <taxon>asterids</taxon>
        <taxon>campanulids</taxon>
        <taxon>Asterales</taxon>
        <taxon>Asteraceae</taxon>
        <taxon>Asteroideae</taxon>
        <taxon>Heliantheae alliance</taxon>
        <taxon>Heliantheae</taxon>
        <taxon>Helianthus</taxon>
    </lineage>
</organism>
<keyword evidence="3 6" id="KW-0812">Transmembrane</keyword>
<proteinExistence type="inferred from homology"/>
<comment type="similarity">
    <text evidence="2 6">Belongs to the drug/metabolite transporter (DMT) superfamily. Plant drug/metabolite exporter (P-DME) (TC 2.A.7.4) family.</text>
</comment>
<comment type="subcellular location">
    <subcellularLocation>
        <location evidence="1 6">Membrane</location>
        <topology evidence="1 6">Multi-pass membrane protein</topology>
    </subcellularLocation>
</comment>
<dbReference type="SUPFAM" id="SSF103481">
    <property type="entry name" value="Multidrug resistance efflux transporter EmrE"/>
    <property type="match status" value="1"/>
</dbReference>
<keyword evidence="9" id="KW-1185">Reference proteome</keyword>
<comment type="caution">
    <text evidence="6">Lacks conserved residue(s) required for the propagation of feature annotation.</text>
</comment>
<keyword evidence="4 6" id="KW-1133">Transmembrane helix</keyword>
<dbReference type="InterPro" id="IPR037185">
    <property type="entry name" value="EmrE-like"/>
</dbReference>
<dbReference type="Proteomes" id="UP000215914">
    <property type="component" value="Unassembled WGS sequence"/>
</dbReference>
<sequence>MRKRRDSPLRGVPLTPLYVGIICSGSAYYISGVVMQERGPVFVTAFNPLGMVIIAILGSSILAEKLNMGSVLGAVVIVIGLYLVLWGKSKDTNQQDQELSINQQDYDGIKALTLKHNVVESCEKTSSGLEFV</sequence>
<evidence type="ECO:0000259" key="7">
    <source>
        <dbReference type="Pfam" id="PF00892"/>
    </source>
</evidence>
<evidence type="ECO:0000313" key="8">
    <source>
        <dbReference type="EMBL" id="KAF5794829.1"/>
    </source>
</evidence>
<evidence type="ECO:0000256" key="5">
    <source>
        <dbReference type="ARBA" id="ARBA00023136"/>
    </source>
</evidence>
<dbReference type="Gramene" id="mRNA:HanXRQr2_Chr08g0332541">
    <property type="protein sequence ID" value="mRNA:HanXRQr2_Chr08g0332541"/>
    <property type="gene ID" value="HanXRQr2_Chr08g0332541"/>
</dbReference>
<dbReference type="Gene3D" id="1.10.3730.20">
    <property type="match status" value="1"/>
</dbReference>
<dbReference type="Pfam" id="PF00892">
    <property type="entry name" value="EamA"/>
    <property type="match status" value="1"/>
</dbReference>
<comment type="caution">
    <text evidence="8">The sequence shown here is derived from an EMBL/GenBank/DDBJ whole genome shotgun (WGS) entry which is preliminary data.</text>
</comment>
<evidence type="ECO:0000256" key="4">
    <source>
        <dbReference type="ARBA" id="ARBA00022989"/>
    </source>
</evidence>
<dbReference type="InterPro" id="IPR030184">
    <property type="entry name" value="WAT1-related"/>
</dbReference>
<dbReference type="InterPro" id="IPR000620">
    <property type="entry name" value="EamA_dom"/>
</dbReference>
<protein>
    <recommendedName>
        <fullName evidence="6">WAT1-related protein</fullName>
    </recommendedName>
</protein>
<gene>
    <name evidence="8" type="ORF">HanXRQr2_Chr08g0332541</name>
</gene>
<reference evidence="8" key="2">
    <citation type="submission" date="2020-06" db="EMBL/GenBank/DDBJ databases">
        <title>Helianthus annuus Genome sequencing and assembly Release 2.</title>
        <authorList>
            <person name="Gouzy J."/>
            <person name="Langlade N."/>
            <person name="Munos S."/>
        </authorList>
    </citation>
    <scope>NUCLEOTIDE SEQUENCE</scope>
    <source>
        <tissue evidence="8">Leaves</tissue>
    </source>
</reference>
<evidence type="ECO:0000256" key="1">
    <source>
        <dbReference type="ARBA" id="ARBA00004141"/>
    </source>
</evidence>
<keyword evidence="5 6" id="KW-0472">Membrane</keyword>
<feature type="transmembrane region" description="Helical" evidence="6">
    <location>
        <begin position="12"/>
        <end position="30"/>
    </location>
</feature>
<evidence type="ECO:0000313" key="9">
    <source>
        <dbReference type="Proteomes" id="UP000215914"/>
    </source>
</evidence>
<feature type="transmembrane region" description="Helical" evidence="6">
    <location>
        <begin position="42"/>
        <end position="63"/>
    </location>
</feature>
<dbReference type="GO" id="GO:0022857">
    <property type="term" value="F:transmembrane transporter activity"/>
    <property type="evidence" value="ECO:0007669"/>
    <property type="project" value="InterPro"/>
</dbReference>
<feature type="transmembrane region" description="Helical" evidence="6">
    <location>
        <begin position="70"/>
        <end position="87"/>
    </location>
</feature>
<dbReference type="EMBL" id="MNCJ02000323">
    <property type="protein sequence ID" value="KAF5794829.1"/>
    <property type="molecule type" value="Genomic_DNA"/>
</dbReference>
<dbReference type="GO" id="GO:0016020">
    <property type="term" value="C:membrane"/>
    <property type="evidence" value="ECO:0007669"/>
    <property type="project" value="UniProtKB-SubCell"/>
</dbReference>